<keyword evidence="3" id="KW-0677">Repeat</keyword>
<evidence type="ECO:0000313" key="5">
    <source>
        <dbReference type="EMBL" id="MBE0381921.1"/>
    </source>
</evidence>
<dbReference type="PANTHER" id="PTHR23416:SF23">
    <property type="entry name" value="ACETYLTRANSFERASE C18B11.09C-RELATED"/>
    <property type="match status" value="1"/>
</dbReference>
<name>A0ABR9EN03_PSEVC</name>
<comment type="caution">
    <text evidence="5">The sequence shown here is derived from an EMBL/GenBank/DDBJ whole genome shotgun (WGS) entry which is preliminary data.</text>
</comment>
<dbReference type="InterPro" id="IPR001451">
    <property type="entry name" value="Hexapep"/>
</dbReference>
<gene>
    <name evidence="5" type="ORF">PCARR_a0163</name>
</gene>
<protein>
    <recommendedName>
        <fullName evidence="7">Chloramphenicol acetyltransferase</fullName>
    </recommendedName>
</protein>
<proteinExistence type="inferred from homology"/>
<keyword evidence="4" id="KW-0012">Acyltransferase</keyword>
<dbReference type="SUPFAM" id="SSF51161">
    <property type="entry name" value="Trimeric LpxA-like enzymes"/>
    <property type="match status" value="1"/>
</dbReference>
<accession>A0ABR9EN03</accession>
<dbReference type="InterPro" id="IPR011004">
    <property type="entry name" value="Trimer_LpxA-like_sf"/>
</dbReference>
<dbReference type="InterPro" id="IPR051159">
    <property type="entry name" value="Hexapeptide_acetyltransf"/>
</dbReference>
<comment type="similarity">
    <text evidence="1">Belongs to the transferase hexapeptide repeat family.</text>
</comment>
<reference evidence="5 6" key="1">
    <citation type="submission" date="2015-06" db="EMBL/GenBank/DDBJ databases">
        <title>Genome sequence of Pseudoalteromonas carrageenovora.</title>
        <authorList>
            <person name="Xie B.-B."/>
            <person name="Rong J.-C."/>
            <person name="Qin Q.-L."/>
            <person name="Zhang Y.-Z."/>
        </authorList>
    </citation>
    <scope>NUCLEOTIDE SEQUENCE [LARGE SCALE GENOMIC DNA]</scope>
    <source>
        <strain evidence="5 6">IAM 12662</strain>
    </source>
</reference>
<evidence type="ECO:0000256" key="4">
    <source>
        <dbReference type="ARBA" id="ARBA00023315"/>
    </source>
</evidence>
<evidence type="ECO:0008006" key="7">
    <source>
        <dbReference type="Google" id="ProtNLM"/>
    </source>
</evidence>
<dbReference type="Proteomes" id="UP000615003">
    <property type="component" value="Unassembled WGS sequence"/>
</dbReference>
<dbReference type="PROSITE" id="PS00101">
    <property type="entry name" value="HEXAPEP_TRANSFERASES"/>
    <property type="match status" value="1"/>
</dbReference>
<keyword evidence="2" id="KW-0808">Transferase</keyword>
<organism evidence="5 6">
    <name type="scientific">Pseudoalteromonas carrageenovora IAM 12662</name>
    <dbReference type="NCBI Taxonomy" id="1314868"/>
    <lineage>
        <taxon>Bacteria</taxon>
        <taxon>Pseudomonadati</taxon>
        <taxon>Pseudomonadota</taxon>
        <taxon>Gammaproteobacteria</taxon>
        <taxon>Alteromonadales</taxon>
        <taxon>Pseudoalteromonadaceae</taxon>
        <taxon>Pseudoalteromonas</taxon>
    </lineage>
</organism>
<keyword evidence="6" id="KW-1185">Reference proteome</keyword>
<dbReference type="Pfam" id="PF00132">
    <property type="entry name" value="Hexapep"/>
    <property type="match status" value="1"/>
</dbReference>
<dbReference type="Gene3D" id="2.160.10.10">
    <property type="entry name" value="Hexapeptide repeat proteins"/>
    <property type="match status" value="1"/>
</dbReference>
<evidence type="ECO:0000313" key="6">
    <source>
        <dbReference type="Proteomes" id="UP000615003"/>
    </source>
</evidence>
<sequence length="161" mass="17563">MNTVIMHASIGSFTSISWNVSIGGANHDYNRTTQHSFLYNDIDNIRASSESAPYDRFEAPVSVGNDVWIAAGAVVTRGVVIGDGAVVGANAVVTKDVPPYSIVAGSPAKIIKYRFSAEIIELLLKIKWWEWPIEKIKANYSLLAEQPSAKGLKEILRVSND</sequence>
<evidence type="ECO:0000256" key="2">
    <source>
        <dbReference type="ARBA" id="ARBA00022679"/>
    </source>
</evidence>
<evidence type="ECO:0000256" key="1">
    <source>
        <dbReference type="ARBA" id="ARBA00007274"/>
    </source>
</evidence>
<dbReference type="InterPro" id="IPR018357">
    <property type="entry name" value="Hexapep_transf_CS"/>
</dbReference>
<dbReference type="PANTHER" id="PTHR23416">
    <property type="entry name" value="SIALIC ACID SYNTHASE-RELATED"/>
    <property type="match status" value="1"/>
</dbReference>
<dbReference type="CDD" id="cd03349">
    <property type="entry name" value="LbH_XAT"/>
    <property type="match status" value="1"/>
</dbReference>
<dbReference type="EMBL" id="AQGW01000018">
    <property type="protein sequence ID" value="MBE0381921.1"/>
    <property type="molecule type" value="Genomic_DNA"/>
</dbReference>
<evidence type="ECO:0000256" key="3">
    <source>
        <dbReference type="ARBA" id="ARBA00022737"/>
    </source>
</evidence>